<dbReference type="EMBL" id="JAEAOA010000686">
    <property type="protein sequence ID" value="KAK3612366.1"/>
    <property type="molecule type" value="Genomic_DNA"/>
</dbReference>
<dbReference type="Gene3D" id="3.40.50.1820">
    <property type="entry name" value="alpha/beta hydrolase"/>
    <property type="match status" value="1"/>
</dbReference>
<name>A0AAE0TL19_9BIVA</name>
<reference evidence="9" key="3">
    <citation type="submission" date="2023-05" db="EMBL/GenBank/DDBJ databases">
        <authorList>
            <person name="Smith C.H."/>
        </authorList>
    </citation>
    <scope>NUCLEOTIDE SEQUENCE</scope>
    <source>
        <strain evidence="9">CHS0354</strain>
        <tissue evidence="9">Mantle</tissue>
    </source>
</reference>
<dbReference type="InterPro" id="IPR002331">
    <property type="entry name" value="Lipase_panc"/>
</dbReference>
<dbReference type="AlphaFoldDB" id="A0AAE0TL19"/>
<dbReference type="Proteomes" id="UP001195483">
    <property type="component" value="Unassembled WGS sequence"/>
</dbReference>
<evidence type="ECO:0000256" key="1">
    <source>
        <dbReference type="ARBA" id="ARBA00004613"/>
    </source>
</evidence>
<feature type="chain" id="PRO_5042117132" description="Lipase domain-containing protein" evidence="7">
    <location>
        <begin position="23"/>
        <end position="332"/>
    </location>
</feature>
<dbReference type="PANTHER" id="PTHR11610:SF178">
    <property type="entry name" value="LIPASE MEMBER H-A-LIKE PROTEIN"/>
    <property type="match status" value="1"/>
</dbReference>
<comment type="similarity">
    <text evidence="2 5">Belongs to the AB hydrolase superfamily. Lipase family.</text>
</comment>
<evidence type="ECO:0000256" key="5">
    <source>
        <dbReference type="RuleBase" id="RU004262"/>
    </source>
</evidence>
<accession>A0AAE0TL19</accession>
<keyword evidence="4" id="KW-1015">Disulfide bond</keyword>
<evidence type="ECO:0000313" key="9">
    <source>
        <dbReference type="EMBL" id="KAK3612366.1"/>
    </source>
</evidence>
<dbReference type="PANTHER" id="PTHR11610">
    <property type="entry name" value="LIPASE"/>
    <property type="match status" value="1"/>
</dbReference>
<feature type="domain" description="Lipase" evidence="8">
    <location>
        <begin position="52"/>
        <end position="174"/>
    </location>
</feature>
<dbReference type="InterPro" id="IPR013818">
    <property type="entry name" value="Lipase"/>
</dbReference>
<dbReference type="GO" id="GO:0004806">
    <property type="term" value="F:triacylglycerol lipase activity"/>
    <property type="evidence" value="ECO:0007669"/>
    <property type="project" value="InterPro"/>
</dbReference>
<comment type="caution">
    <text evidence="9">The sequence shown here is derived from an EMBL/GenBank/DDBJ whole genome shotgun (WGS) entry which is preliminary data.</text>
</comment>
<evidence type="ECO:0000256" key="3">
    <source>
        <dbReference type="ARBA" id="ARBA00022525"/>
    </source>
</evidence>
<keyword evidence="3" id="KW-0964">Secreted</keyword>
<evidence type="ECO:0000256" key="6">
    <source>
        <dbReference type="SAM" id="MobiDB-lite"/>
    </source>
</evidence>
<comment type="subcellular location">
    <subcellularLocation>
        <location evidence="1">Secreted</location>
    </subcellularLocation>
</comment>
<reference evidence="9" key="2">
    <citation type="journal article" date="2021" name="Genome Biol. Evol.">
        <title>Developing a high-quality reference genome for a parasitic bivalve with doubly uniparental inheritance (Bivalvia: Unionida).</title>
        <authorList>
            <person name="Smith C.H."/>
        </authorList>
    </citation>
    <scope>NUCLEOTIDE SEQUENCE</scope>
    <source>
        <strain evidence="9">CHS0354</strain>
        <tissue evidence="9">Mantle</tissue>
    </source>
</reference>
<gene>
    <name evidence="9" type="ORF">CHS0354_011086</name>
</gene>
<keyword evidence="10" id="KW-1185">Reference proteome</keyword>
<evidence type="ECO:0000256" key="7">
    <source>
        <dbReference type="SAM" id="SignalP"/>
    </source>
</evidence>
<dbReference type="GO" id="GO:0005615">
    <property type="term" value="C:extracellular space"/>
    <property type="evidence" value="ECO:0007669"/>
    <property type="project" value="TreeGrafter"/>
</dbReference>
<dbReference type="Pfam" id="PF00151">
    <property type="entry name" value="Lipase"/>
    <property type="match status" value="1"/>
</dbReference>
<dbReference type="SUPFAM" id="SSF53474">
    <property type="entry name" value="alpha/beta-Hydrolases"/>
    <property type="match status" value="1"/>
</dbReference>
<organism evidence="9 10">
    <name type="scientific">Potamilus streckersoni</name>
    <dbReference type="NCBI Taxonomy" id="2493646"/>
    <lineage>
        <taxon>Eukaryota</taxon>
        <taxon>Metazoa</taxon>
        <taxon>Spiralia</taxon>
        <taxon>Lophotrochozoa</taxon>
        <taxon>Mollusca</taxon>
        <taxon>Bivalvia</taxon>
        <taxon>Autobranchia</taxon>
        <taxon>Heteroconchia</taxon>
        <taxon>Palaeoheterodonta</taxon>
        <taxon>Unionida</taxon>
        <taxon>Unionoidea</taxon>
        <taxon>Unionidae</taxon>
        <taxon>Ambleminae</taxon>
        <taxon>Lampsilini</taxon>
        <taxon>Potamilus</taxon>
    </lineage>
</organism>
<sequence>MDPNVITILLAINCLFSGEAFGNERQTTYENGSNICYGDLGCFIKTSYVLGTYLFPASPDKLDTKFRLFTRQNLNDTMFQMLSAYDVTSIQNSSFDPDKQTKMVVHGYRNNGLSNWMKIMKNELLKAGEFNVILCDWENGAYGQYQQAALNARVVGAEIAKLINVLKNPIRKPPEFSFVKNGPVSQNNRKQKKHLRNCKQVSTKLADVLCYGDIVLPAVFPEMTAENFPRSTIVAHCLKEEISNLPYSNEQDFGKQSRMSLNKQLLEERSHGTQTKSKPDPIVPSTQLPRQHCDIEAMECTQCLCLNHLTKSRKAENPMALAWVMMQGFGSH</sequence>
<dbReference type="PRINTS" id="PR00823">
    <property type="entry name" value="PANCLIPASE"/>
</dbReference>
<dbReference type="PRINTS" id="PR00821">
    <property type="entry name" value="TAGLIPASE"/>
</dbReference>
<feature type="region of interest" description="Disordered" evidence="6">
    <location>
        <begin position="268"/>
        <end position="287"/>
    </location>
</feature>
<dbReference type="GO" id="GO:0016042">
    <property type="term" value="P:lipid catabolic process"/>
    <property type="evidence" value="ECO:0007669"/>
    <property type="project" value="TreeGrafter"/>
</dbReference>
<dbReference type="InterPro" id="IPR000734">
    <property type="entry name" value="TAG_lipase"/>
</dbReference>
<feature type="signal peptide" evidence="7">
    <location>
        <begin position="1"/>
        <end position="22"/>
    </location>
</feature>
<evidence type="ECO:0000313" key="10">
    <source>
        <dbReference type="Proteomes" id="UP001195483"/>
    </source>
</evidence>
<evidence type="ECO:0000259" key="8">
    <source>
        <dbReference type="Pfam" id="PF00151"/>
    </source>
</evidence>
<keyword evidence="7" id="KW-0732">Signal</keyword>
<reference evidence="9" key="1">
    <citation type="journal article" date="2021" name="Genome Biol. Evol.">
        <title>A High-Quality Reference Genome for a Parasitic Bivalve with Doubly Uniparental Inheritance (Bivalvia: Unionida).</title>
        <authorList>
            <person name="Smith C.H."/>
        </authorList>
    </citation>
    <scope>NUCLEOTIDE SEQUENCE</scope>
    <source>
        <strain evidence="9">CHS0354</strain>
    </source>
</reference>
<evidence type="ECO:0000256" key="4">
    <source>
        <dbReference type="ARBA" id="ARBA00023157"/>
    </source>
</evidence>
<evidence type="ECO:0000256" key="2">
    <source>
        <dbReference type="ARBA" id="ARBA00010701"/>
    </source>
</evidence>
<dbReference type="InterPro" id="IPR029058">
    <property type="entry name" value="AB_hydrolase_fold"/>
</dbReference>
<protein>
    <recommendedName>
        <fullName evidence="8">Lipase domain-containing protein</fullName>
    </recommendedName>
</protein>
<proteinExistence type="inferred from homology"/>